<evidence type="ECO:0000256" key="3">
    <source>
        <dbReference type="ARBA" id="ARBA00022670"/>
    </source>
</evidence>
<comment type="similarity">
    <text evidence="1">Belongs to the peptidase C15 family.</text>
</comment>
<dbReference type="FunFam" id="3.40.630.20:FF:000008">
    <property type="entry name" value="Pyroglutamyl-peptidase 1"/>
    <property type="match status" value="1"/>
</dbReference>
<dbReference type="InterPro" id="IPR016125">
    <property type="entry name" value="Peptidase_C15-like"/>
</dbReference>
<dbReference type="Gene3D" id="3.40.630.20">
    <property type="entry name" value="Peptidase C15, pyroglutamyl peptidase I-like"/>
    <property type="match status" value="1"/>
</dbReference>
<keyword evidence="5" id="KW-0788">Thiol protease</keyword>
<dbReference type="Pfam" id="PF01470">
    <property type="entry name" value="Peptidase_C15"/>
    <property type="match status" value="1"/>
</dbReference>
<dbReference type="GO" id="GO:0016920">
    <property type="term" value="F:pyroglutamyl-peptidase activity"/>
    <property type="evidence" value="ECO:0007669"/>
    <property type="project" value="InterPro"/>
</dbReference>
<dbReference type="AlphaFoldDB" id="A0A8C4X0H6"/>
<dbReference type="GeneTree" id="ENSGT00390000015368"/>
<keyword evidence="3" id="KW-0645">Protease</keyword>
<evidence type="ECO:0000313" key="7">
    <source>
        <dbReference type="Proteomes" id="UP000694388"/>
    </source>
</evidence>
<dbReference type="SUPFAM" id="SSF53182">
    <property type="entry name" value="Pyrrolidone carboxyl peptidase (pyroglutamate aminopeptidase)"/>
    <property type="match status" value="1"/>
</dbReference>
<organism evidence="6 7">
    <name type="scientific">Eptatretus burgeri</name>
    <name type="common">Inshore hagfish</name>
    <dbReference type="NCBI Taxonomy" id="7764"/>
    <lineage>
        <taxon>Eukaryota</taxon>
        <taxon>Metazoa</taxon>
        <taxon>Chordata</taxon>
        <taxon>Craniata</taxon>
        <taxon>Vertebrata</taxon>
        <taxon>Cyclostomata</taxon>
        <taxon>Myxini</taxon>
        <taxon>Myxiniformes</taxon>
        <taxon>Myxinidae</taxon>
        <taxon>Eptatretinae</taxon>
        <taxon>Eptatretus</taxon>
    </lineage>
</organism>
<dbReference type="Ensembl" id="ENSEBUT00000025001.1">
    <property type="protein sequence ID" value="ENSEBUP00000024425.1"/>
    <property type="gene ID" value="ENSEBUG00000015065.1"/>
</dbReference>
<evidence type="ECO:0000256" key="2">
    <source>
        <dbReference type="ARBA" id="ARBA00022490"/>
    </source>
</evidence>
<dbReference type="OMA" id="KLAYNHK"/>
<dbReference type="PRINTS" id="PR00706">
    <property type="entry name" value="PYROGLUPTASE"/>
</dbReference>
<keyword evidence="2" id="KW-0963">Cytoplasm</keyword>
<reference evidence="6" key="2">
    <citation type="submission" date="2025-09" db="UniProtKB">
        <authorList>
            <consortium name="Ensembl"/>
        </authorList>
    </citation>
    <scope>IDENTIFICATION</scope>
</reference>
<proteinExistence type="inferred from homology"/>
<sequence length="200" mass="21842">MAPQERTVVVTGFGPFREHDVNASWVAVQELNKLGLGEDIQLLVYEIPVEYQKVKELVPTIWKEHQPRIVVHVGVSGVANAVTLEQCGKNHGYMGLDNVCSAPGSHCCVEGGPACLDSTIDMENVRQTVQAAGLHVELSVSHDAGRYLCDYAYYTSLYFGKGMTAFIHVPPLGKPYTALELAQALQAIIWAMLEQLNSSA</sequence>
<dbReference type="PIRSF" id="PIRSF015592">
    <property type="entry name" value="Prld-crbxl_pptds"/>
    <property type="match status" value="1"/>
</dbReference>
<protein>
    <submittedName>
        <fullName evidence="6">Pyroglutamyl-peptidase I like</fullName>
    </submittedName>
</protein>
<name>A0A8C4X0H6_EPTBU</name>
<reference evidence="6" key="1">
    <citation type="submission" date="2025-08" db="UniProtKB">
        <authorList>
            <consortium name="Ensembl"/>
        </authorList>
    </citation>
    <scope>IDENTIFICATION</scope>
</reference>
<dbReference type="InterPro" id="IPR000816">
    <property type="entry name" value="Peptidase_C15"/>
</dbReference>
<evidence type="ECO:0000256" key="4">
    <source>
        <dbReference type="ARBA" id="ARBA00022801"/>
    </source>
</evidence>
<keyword evidence="7" id="KW-1185">Reference proteome</keyword>
<dbReference type="GO" id="GO:0006508">
    <property type="term" value="P:proteolysis"/>
    <property type="evidence" value="ECO:0007669"/>
    <property type="project" value="UniProtKB-KW"/>
</dbReference>
<dbReference type="GO" id="GO:0005829">
    <property type="term" value="C:cytosol"/>
    <property type="evidence" value="ECO:0007669"/>
    <property type="project" value="InterPro"/>
</dbReference>
<keyword evidence="4" id="KW-0378">Hydrolase</keyword>
<dbReference type="PANTHER" id="PTHR23402:SF1">
    <property type="entry name" value="PYROGLUTAMYL-PEPTIDASE I"/>
    <property type="match status" value="1"/>
</dbReference>
<dbReference type="CDD" id="cd00501">
    <property type="entry name" value="Peptidase_C15"/>
    <property type="match status" value="1"/>
</dbReference>
<accession>A0A8C4X0H6</accession>
<evidence type="ECO:0000313" key="6">
    <source>
        <dbReference type="Ensembl" id="ENSEBUP00000024425.1"/>
    </source>
</evidence>
<evidence type="ECO:0000256" key="1">
    <source>
        <dbReference type="ARBA" id="ARBA00006641"/>
    </source>
</evidence>
<dbReference type="PANTHER" id="PTHR23402">
    <property type="entry name" value="PROTEASE FAMILY C15 PYROGLUTAMYL-PEPTIDASE I-RELATED"/>
    <property type="match status" value="1"/>
</dbReference>
<dbReference type="InterPro" id="IPR036440">
    <property type="entry name" value="Peptidase_C15-like_sf"/>
</dbReference>
<dbReference type="Proteomes" id="UP000694388">
    <property type="component" value="Unplaced"/>
</dbReference>
<evidence type="ECO:0000256" key="5">
    <source>
        <dbReference type="ARBA" id="ARBA00022807"/>
    </source>
</evidence>